<sequence>MVVAWLVFSVLKKVLGLIVLAALALGTFVLWNNPDLRAMALGLVAGVFGGG</sequence>
<dbReference type="Proteomes" id="UP000654108">
    <property type="component" value="Unassembled WGS sequence"/>
</dbReference>
<organism evidence="2 3">
    <name type="scientific">Devosia oryzisoli</name>
    <dbReference type="NCBI Taxonomy" id="2774138"/>
    <lineage>
        <taxon>Bacteria</taxon>
        <taxon>Pseudomonadati</taxon>
        <taxon>Pseudomonadota</taxon>
        <taxon>Alphaproteobacteria</taxon>
        <taxon>Hyphomicrobiales</taxon>
        <taxon>Devosiaceae</taxon>
        <taxon>Devosia</taxon>
    </lineage>
</organism>
<protein>
    <submittedName>
        <fullName evidence="2">Uncharacterized protein</fullName>
    </submittedName>
</protein>
<comment type="caution">
    <text evidence="2">The sequence shown here is derived from an EMBL/GenBank/DDBJ whole genome shotgun (WGS) entry which is preliminary data.</text>
</comment>
<accession>A0A927FWA6</accession>
<dbReference type="RefSeq" id="WP_191777914.1">
    <property type="nucleotide sequence ID" value="NZ_JACYFU010000005.1"/>
</dbReference>
<keyword evidence="3" id="KW-1185">Reference proteome</keyword>
<keyword evidence="1" id="KW-0812">Transmembrane</keyword>
<dbReference type="EMBL" id="JACYFU010000005">
    <property type="protein sequence ID" value="MBD8067136.1"/>
    <property type="molecule type" value="Genomic_DNA"/>
</dbReference>
<keyword evidence="1" id="KW-1133">Transmembrane helix</keyword>
<dbReference type="AlphaFoldDB" id="A0A927FWA6"/>
<keyword evidence="1" id="KW-0472">Membrane</keyword>
<evidence type="ECO:0000256" key="1">
    <source>
        <dbReference type="SAM" id="Phobius"/>
    </source>
</evidence>
<proteinExistence type="predicted"/>
<reference evidence="2" key="1">
    <citation type="submission" date="2020-09" db="EMBL/GenBank/DDBJ databases">
        <title>Genome seq and assembly of Devosia sp.</title>
        <authorList>
            <person name="Chhetri G."/>
        </authorList>
    </citation>
    <scope>NUCLEOTIDE SEQUENCE</scope>
    <source>
        <strain evidence="2">PTR5</strain>
    </source>
</reference>
<name>A0A927FWA6_9HYPH</name>
<evidence type="ECO:0000313" key="3">
    <source>
        <dbReference type="Proteomes" id="UP000654108"/>
    </source>
</evidence>
<gene>
    <name evidence="2" type="ORF">IC608_16825</name>
</gene>
<feature type="transmembrane region" description="Helical" evidence="1">
    <location>
        <begin position="14"/>
        <end position="31"/>
    </location>
</feature>
<evidence type="ECO:0000313" key="2">
    <source>
        <dbReference type="EMBL" id="MBD8067136.1"/>
    </source>
</evidence>